<dbReference type="PANTHER" id="PTHR38031:SF1">
    <property type="entry name" value="SULFUR CARRIER PROTEIN CYSO"/>
    <property type="match status" value="1"/>
</dbReference>
<organism evidence="1 2">
    <name type="scientific">Halorubrum glutamatedens</name>
    <dbReference type="NCBI Taxonomy" id="2707018"/>
    <lineage>
        <taxon>Archaea</taxon>
        <taxon>Methanobacteriati</taxon>
        <taxon>Methanobacteriota</taxon>
        <taxon>Stenosarchaea group</taxon>
        <taxon>Halobacteria</taxon>
        <taxon>Halobacteriales</taxon>
        <taxon>Haloferacaceae</taxon>
        <taxon>Halorubrum</taxon>
    </lineage>
</organism>
<dbReference type="NCBIfam" id="NF041918">
    <property type="entry name" value="SAMP1"/>
    <property type="match status" value="1"/>
</dbReference>
<dbReference type="InterPro" id="IPR003749">
    <property type="entry name" value="ThiS/MoaD-like"/>
</dbReference>
<dbReference type="PANTHER" id="PTHR38031">
    <property type="entry name" value="SULFUR CARRIER PROTEIN SLR0821-RELATED"/>
    <property type="match status" value="1"/>
</dbReference>
<dbReference type="Gene3D" id="3.10.20.30">
    <property type="match status" value="1"/>
</dbReference>
<comment type="caution">
    <text evidence="1">The sequence shown here is derived from an EMBL/GenBank/DDBJ whole genome shotgun (WGS) entry which is preliminary data.</text>
</comment>
<keyword evidence="2" id="KW-1185">Reference proteome</keyword>
<dbReference type="RefSeq" id="WP_122106464.1">
    <property type="nucleotide sequence ID" value="NZ_JBHSKV010000004.1"/>
</dbReference>
<evidence type="ECO:0000313" key="1">
    <source>
        <dbReference type="EMBL" id="MFC5133808.1"/>
    </source>
</evidence>
<dbReference type="SUPFAM" id="SSF54285">
    <property type="entry name" value="MoaD/ThiS"/>
    <property type="match status" value="1"/>
</dbReference>
<accession>A0ABD5QNN8</accession>
<sequence length="102" mass="10629">MQVVFRAYGPVRDVVGAKTVERELPPDATVEDLLAGLVEEHPDLANLLYADGDLGDAVSLTVDGVSVSRLDGLETTLSAGDEVRAAPPIHGGCGVDRAFPSD</sequence>
<dbReference type="InterPro" id="IPR012675">
    <property type="entry name" value="Beta-grasp_dom_sf"/>
</dbReference>
<protein>
    <submittedName>
        <fullName evidence="1">Ubiquitin-like small modifier protein 1</fullName>
    </submittedName>
</protein>
<dbReference type="InterPro" id="IPR054834">
    <property type="entry name" value="SAMP1_3"/>
</dbReference>
<gene>
    <name evidence="1" type="ORF">ACFPJA_03585</name>
</gene>
<dbReference type="InterPro" id="IPR052045">
    <property type="entry name" value="Sulfur_Carrier/Prot_Modifier"/>
</dbReference>
<evidence type="ECO:0000313" key="2">
    <source>
        <dbReference type="Proteomes" id="UP001596145"/>
    </source>
</evidence>
<dbReference type="Pfam" id="PF02597">
    <property type="entry name" value="ThiS"/>
    <property type="match status" value="1"/>
</dbReference>
<proteinExistence type="predicted"/>
<dbReference type="CDD" id="cd17040">
    <property type="entry name" value="Ubl_MoaD_like"/>
    <property type="match status" value="1"/>
</dbReference>
<dbReference type="AlphaFoldDB" id="A0ABD5QNN8"/>
<dbReference type="EMBL" id="JBHSKV010000004">
    <property type="protein sequence ID" value="MFC5133808.1"/>
    <property type="molecule type" value="Genomic_DNA"/>
</dbReference>
<reference evidence="1 2" key="1">
    <citation type="journal article" date="2019" name="Int. J. Syst. Evol. Microbiol.">
        <title>The Global Catalogue of Microorganisms (GCM) 10K type strain sequencing project: providing services to taxonomists for standard genome sequencing and annotation.</title>
        <authorList>
            <consortium name="The Broad Institute Genomics Platform"/>
            <consortium name="The Broad Institute Genome Sequencing Center for Infectious Disease"/>
            <person name="Wu L."/>
            <person name="Ma J."/>
        </authorList>
    </citation>
    <scope>NUCLEOTIDE SEQUENCE [LARGE SCALE GENOMIC DNA]</scope>
    <source>
        <strain evidence="1 2">CGMCC 1.16026</strain>
    </source>
</reference>
<name>A0ABD5QNN8_9EURY</name>
<dbReference type="Proteomes" id="UP001596145">
    <property type="component" value="Unassembled WGS sequence"/>
</dbReference>
<dbReference type="InterPro" id="IPR016155">
    <property type="entry name" value="Mopterin_synth/thiamin_S_b"/>
</dbReference>